<evidence type="ECO:0000313" key="2">
    <source>
        <dbReference type="Proteomes" id="UP000828390"/>
    </source>
</evidence>
<evidence type="ECO:0000313" key="1">
    <source>
        <dbReference type="EMBL" id="KAH3885753.1"/>
    </source>
</evidence>
<keyword evidence="2" id="KW-1185">Reference proteome</keyword>
<sequence>MPAFRKPRAEGKKAWLSYDKPYIDGFPVRPDIPQETTAVVRESRDFWRLK</sequence>
<reference evidence="1" key="1">
    <citation type="journal article" date="2019" name="bioRxiv">
        <title>The Genome of the Zebra Mussel, Dreissena polymorpha: A Resource for Invasive Species Research.</title>
        <authorList>
            <person name="McCartney M.A."/>
            <person name="Auch B."/>
            <person name="Kono T."/>
            <person name="Mallez S."/>
            <person name="Zhang Y."/>
            <person name="Obille A."/>
            <person name="Becker A."/>
            <person name="Abrahante J.E."/>
            <person name="Garbe J."/>
            <person name="Badalamenti J.P."/>
            <person name="Herman A."/>
            <person name="Mangelson H."/>
            <person name="Liachko I."/>
            <person name="Sullivan S."/>
            <person name="Sone E.D."/>
            <person name="Koren S."/>
            <person name="Silverstein K.A.T."/>
            <person name="Beckman K.B."/>
            <person name="Gohl D.M."/>
        </authorList>
    </citation>
    <scope>NUCLEOTIDE SEQUENCE</scope>
    <source>
        <strain evidence="1">Duluth1</strain>
        <tissue evidence="1">Whole animal</tissue>
    </source>
</reference>
<organism evidence="1 2">
    <name type="scientific">Dreissena polymorpha</name>
    <name type="common">Zebra mussel</name>
    <name type="synonym">Mytilus polymorpha</name>
    <dbReference type="NCBI Taxonomy" id="45954"/>
    <lineage>
        <taxon>Eukaryota</taxon>
        <taxon>Metazoa</taxon>
        <taxon>Spiralia</taxon>
        <taxon>Lophotrochozoa</taxon>
        <taxon>Mollusca</taxon>
        <taxon>Bivalvia</taxon>
        <taxon>Autobranchia</taxon>
        <taxon>Heteroconchia</taxon>
        <taxon>Euheterodonta</taxon>
        <taxon>Imparidentia</taxon>
        <taxon>Neoheterodontei</taxon>
        <taxon>Myida</taxon>
        <taxon>Dreissenoidea</taxon>
        <taxon>Dreissenidae</taxon>
        <taxon>Dreissena</taxon>
    </lineage>
</organism>
<comment type="caution">
    <text evidence="1">The sequence shown here is derived from an EMBL/GenBank/DDBJ whole genome shotgun (WGS) entry which is preliminary data.</text>
</comment>
<dbReference type="AlphaFoldDB" id="A0A9D4MXJ1"/>
<protein>
    <submittedName>
        <fullName evidence="1">Uncharacterized protein</fullName>
    </submittedName>
</protein>
<dbReference type="EMBL" id="JAIWYP010000001">
    <property type="protein sequence ID" value="KAH3885753.1"/>
    <property type="molecule type" value="Genomic_DNA"/>
</dbReference>
<dbReference type="Proteomes" id="UP000828390">
    <property type="component" value="Unassembled WGS sequence"/>
</dbReference>
<gene>
    <name evidence="1" type="ORF">DPMN_009750</name>
</gene>
<name>A0A9D4MXJ1_DREPO</name>
<reference evidence="1" key="2">
    <citation type="submission" date="2020-11" db="EMBL/GenBank/DDBJ databases">
        <authorList>
            <person name="McCartney M.A."/>
            <person name="Auch B."/>
            <person name="Kono T."/>
            <person name="Mallez S."/>
            <person name="Becker A."/>
            <person name="Gohl D.M."/>
            <person name="Silverstein K.A.T."/>
            <person name="Koren S."/>
            <person name="Bechman K.B."/>
            <person name="Herman A."/>
            <person name="Abrahante J.E."/>
            <person name="Garbe J."/>
        </authorList>
    </citation>
    <scope>NUCLEOTIDE SEQUENCE</scope>
    <source>
        <strain evidence="1">Duluth1</strain>
        <tissue evidence="1">Whole animal</tissue>
    </source>
</reference>
<proteinExistence type="predicted"/>
<accession>A0A9D4MXJ1</accession>